<dbReference type="InterPro" id="IPR025510">
    <property type="entry name" value="DUF4397"/>
</dbReference>
<evidence type="ECO:0000313" key="3">
    <source>
        <dbReference type="Proteomes" id="UP000318815"/>
    </source>
</evidence>
<dbReference type="EMBL" id="VOHS01000011">
    <property type="protein sequence ID" value="TWW00018.1"/>
    <property type="molecule type" value="Genomic_DNA"/>
</dbReference>
<feature type="domain" description="DUF4397" evidence="1">
    <location>
        <begin position="76"/>
        <end position="191"/>
    </location>
</feature>
<comment type="caution">
    <text evidence="2">The sequence shown here is derived from an EMBL/GenBank/DDBJ whole genome shotgun (WGS) entry which is preliminary data.</text>
</comment>
<evidence type="ECO:0000259" key="1">
    <source>
        <dbReference type="Pfam" id="PF14344"/>
    </source>
</evidence>
<sequence length="277" mass="30829">MSMNYNVHENTFRTCPDSGRITPESNNLYKNSIALKDSTMTTTKIRVWALLALVTLVTGLSSCLKTDPVTPSRPQAGVAIINGILTTSNMDFYDNSVRVNQNPLTTGFLFSGYVIYGGPRTFAFRKAGLTDDYAKVTSVFDSLTYNTVIAYGDSTNPIMRAIKDDFNTAKENFVNFRFFHLSPNIGAVDLYLDNQKVDSNRVYFGASSPDYTFKQPKNSLFSNNIKVKLAGTDSVLIENTSPTLSFTPNKVYTIVLSGDKSFTDIKKLKVNNMYSLY</sequence>
<organism evidence="2 3">
    <name type="scientific">Chitinophaga pinensis</name>
    <dbReference type="NCBI Taxonomy" id="79329"/>
    <lineage>
        <taxon>Bacteria</taxon>
        <taxon>Pseudomonadati</taxon>
        <taxon>Bacteroidota</taxon>
        <taxon>Chitinophagia</taxon>
        <taxon>Chitinophagales</taxon>
        <taxon>Chitinophagaceae</taxon>
        <taxon>Chitinophaga</taxon>
    </lineage>
</organism>
<gene>
    <name evidence="2" type="ORF">FEF09_13550</name>
</gene>
<proteinExistence type="predicted"/>
<keyword evidence="3" id="KW-1185">Reference proteome</keyword>
<dbReference type="AlphaFoldDB" id="A0A5C6LTY0"/>
<accession>A0A5C6LTY0</accession>
<dbReference type="Pfam" id="PF14344">
    <property type="entry name" value="DUF4397"/>
    <property type="match status" value="1"/>
</dbReference>
<protein>
    <submittedName>
        <fullName evidence="2">DUF4397 domain-containing protein</fullName>
    </submittedName>
</protein>
<name>A0A5C6LTY0_9BACT</name>
<dbReference type="OrthoDB" id="652342at2"/>
<evidence type="ECO:0000313" key="2">
    <source>
        <dbReference type="EMBL" id="TWW00018.1"/>
    </source>
</evidence>
<reference evidence="2 3" key="1">
    <citation type="submission" date="2019-08" db="EMBL/GenBank/DDBJ databases">
        <title>Whole genome sequencing of chitin degrading bacteria Chitinophaga pinensis YS16.</title>
        <authorList>
            <person name="Singh R.P."/>
            <person name="Manchanda G."/>
            <person name="Maurya I.K."/>
            <person name="Joshi N.K."/>
            <person name="Srivastava A.K."/>
        </authorList>
    </citation>
    <scope>NUCLEOTIDE SEQUENCE [LARGE SCALE GENOMIC DNA]</scope>
    <source>
        <strain evidence="2 3">YS-16</strain>
    </source>
</reference>
<dbReference type="Proteomes" id="UP000318815">
    <property type="component" value="Unassembled WGS sequence"/>
</dbReference>